<evidence type="ECO:0000313" key="2">
    <source>
        <dbReference type="EMBL" id="PEH40474.1"/>
    </source>
</evidence>
<organism evidence="2 3">
    <name type="scientific">Burkholderia gladioli</name>
    <name type="common">Pseudomonas marginata</name>
    <name type="synonym">Phytomonas marginata</name>
    <dbReference type="NCBI Taxonomy" id="28095"/>
    <lineage>
        <taxon>Bacteria</taxon>
        <taxon>Pseudomonadati</taxon>
        <taxon>Pseudomonadota</taxon>
        <taxon>Betaproteobacteria</taxon>
        <taxon>Burkholderiales</taxon>
        <taxon>Burkholderiaceae</taxon>
        <taxon>Burkholderia</taxon>
    </lineage>
</organism>
<evidence type="ECO:0000256" key="1">
    <source>
        <dbReference type="SAM" id="MobiDB-lite"/>
    </source>
</evidence>
<evidence type="ECO:0000313" key="3">
    <source>
        <dbReference type="Proteomes" id="UP000220629"/>
    </source>
</evidence>
<dbReference type="AlphaFoldDB" id="A0A2A7S9V0"/>
<accession>A0A2A7S9V0</accession>
<feature type="region of interest" description="Disordered" evidence="1">
    <location>
        <begin position="135"/>
        <end position="161"/>
    </location>
</feature>
<gene>
    <name evidence="2" type="ORF">CRM94_17325</name>
</gene>
<sequence length="161" mass="18135">MIRAFKMEVRVNQDPKVLFWKKKGESVTADYVGRTVAEGYEISLAGIREAGQNGNKYLRFSFTLTKGDAKTWWNGRLFDNTRRAEGSRQPNYTGDVQIDRGEPPHRLRLAAWIRFDDPNDESTAYLSLDVSEFRQQPNPQRSASGVGAVPPVETAVSDSPL</sequence>
<dbReference type="RefSeq" id="WP_098153404.1">
    <property type="nucleotide sequence ID" value="NZ_PDDY01000003.1"/>
</dbReference>
<reference evidence="3" key="1">
    <citation type="submission" date="2017-09" db="EMBL/GenBank/DDBJ databases">
        <title>FDA dAtabase for Regulatory Grade micrObial Sequences (FDA-ARGOS): Supporting development and validation of Infectious Disease Dx tests.</title>
        <authorList>
            <person name="Minogue T."/>
            <person name="Wolcott M."/>
            <person name="Wasieloski L."/>
            <person name="Aguilar W."/>
            <person name="Moore D."/>
            <person name="Tallon L."/>
            <person name="Sadzewicz L."/>
            <person name="Ott S."/>
            <person name="Zhao X."/>
            <person name="Nagaraj S."/>
            <person name="Vavikolanu K."/>
            <person name="Aluvathingal J."/>
            <person name="Nadendla S."/>
            <person name="Sichtig H."/>
        </authorList>
    </citation>
    <scope>NUCLEOTIDE SEQUENCE [LARGE SCALE GENOMIC DNA]</scope>
    <source>
        <strain evidence="3">FDAARGOS_390</strain>
    </source>
</reference>
<protein>
    <submittedName>
        <fullName evidence="2">Uncharacterized protein</fullName>
    </submittedName>
</protein>
<comment type="caution">
    <text evidence="2">The sequence shown here is derived from an EMBL/GenBank/DDBJ whole genome shotgun (WGS) entry which is preliminary data.</text>
</comment>
<name>A0A2A7S9V0_BURGA</name>
<proteinExistence type="predicted"/>
<dbReference type="EMBL" id="PDDY01000003">
    <property type="protein sequence ID" value="PEH40474.1"/>
    <property type="molecule type" value="Genomic_DNA"/>
</dbReference>
<dbReference type="Proteomes" id="UP000220629">
    <property type="component" value="Unassembled WGS sequence"/>
</dbReference>